<evidence type="ECO:0000313" key="10">
    <source>
        <dbReference type="EMBL" id="KAK8106658.1"/>
    </source>
</evidence>
<dbReference type="InterPro" id="IPR013087">
    <property type="entry name" value="Znf_C2H2_type"/>
</dbReference>
<dbReference type="AlphaFoldDB" id="A0AAW0QTZ4"/>
<evidence type="ECO:0000259" key="9">
    <source>
        <dbReference type="PROSITE" id="PS50157"/>
    </source>
</evidence>
<dbReference type="Proteomes" id="UP001392437">
    <property type="component" value="Unassembled WGS sequence"/>
</dbReference>
<dbReference type="Gene3D" id="3.30.160.60">
    <property type="entry name" value="Classic Zinc Finger"/>
    <property type="match status" value="1"/>
</dbReference>
<proteinExistence type="predicted"/>
<evidence type="ECO:0000256" key="8">
    <source>
        <dbReference type="SAM" id="MobiDB-lite"/>
    </source>
</evidence>
<feature type="compositionally biased region" description="Polar residues" evidence="8">
    <location>
        <begin position="390"/>
        <end position="402"/>
    </location>
</feature>
<evidence type="ECO:0000256" key="5">
    <source>
        <dbReference type="ARBA" id="ARBA00022833"/>
    </source>
</evidence>
<gene>
    <name evidence="10" type="ORF">PG999_010017</name>
</gene>
<keyword evidence="2" id="KW-0479">Metal-binding</keyword>
<comment type="subcellular location">
    <subcellularLocation>
        <location evidence="1">Nucleus</location>
    </subcellularLocation>
</comment>
<evidence type="ECO:0000256" key="4">
    <source>
        <dbReference type="ARBA" id="ARBA00022771"/>
    </source>
</evidence>
<dbReference type="EMBL" id="JAQQWP010000008">
    <property type="protein sequence ID" value="KAK8106658.1"/>
    <property type="molecule type" value="Genomic_DNA"/>
</dbReference>
<evidence type="ECO:0000256" key="3">
    <source>
        <dbReference type="ARBA" id="ARBA00022737"/>
    </source>
</evidence>
<dbReference type="SMART" id="SM00355">
    <property type="entry name" value="ZnF_C2H2"/>
    <property type="match status" value="2"/>
</dbReference>
<dbReference type="PANTHER" id="PTHR16515">
    <property type="entry name" value="PR DOMAIN ZINC FINGER PROTEIN"/>
    <property type="match status" value="1"/>
</dbReference>
<accession>A0AAW0QTZ4</accession>
<feature type="domain" description="C2H2-type" evidence="9">
    <location>
        <begin position="419"/>
        <end position="455"/>
    </location>
</feature>
<keyword evidence="4 7" id="KW-0863">Zinc-finger</keyword>
<dbReference type="GO" id="GO:0008270">
    <property type="term" value="F:zinc ion binding"/>
    <property type="evidence" value="ECO:0007669"/>
    <property type="project" value="UniProtKB-KW"/>
</dbReference>
<dbReference type="InterPro" id="IPR050331">
    <property type="entry name" value="Zinc_finger"/>
</dbReference>
<keyword evidence="5" id="KW-0862">Zinc</keyword>
<organism evidence="10 11">
    <name type="scientific">Apiospora kogelbergensis</name>
    <dbReference type="NCBI Taxonomy" id="1337665"/>
    <lineage>
        <taxon>Eukaryota</taxon>
        <taxon>Fungi</taxon>
        <taxon>Dikarya</taxon>
        <taxon>Ascomycota</taxon>
        <taxon>Pezizomycotina</taxon>
        <taxon>Sordariomycetes</taxon>
        <taxon>Xylariomycetidae</taxon>
        <taxon>Amphisphaeriales</taxon>
        <taxon>Apiosporaceae</taxon>
        <taxon>Apiospora</taxon>
    </lineage>
</organism>
<keyword evidence="3" id="KW-0677">Repeat</keyword>
<sequence>MEPSRYTVQMLISTKTLKAELYTEQLASLQRLCYSSMVIKYTERMEQRDQYTQPGRNEAVRLALWVGYVGSGDSAQFNQTRPASRKTVAFVAVILYVFENSTWYRMCTTPYLVRHATRHAISESPGVLQTYTTQIPAIDSQLDDKPTNGMNSTPALNTMPLADSELCLVHYGLLHPYSYVNPVNMLGLGNTQSGTYSSEEYSLFSLMMPMVPASQTLLSEFPLSETFAEMPQAANDRNLDDCPPLPSVQSNPPFYQASLPTPSLRGPCEQPQNHSSPIDLEMKQDTAAAAAAGGQSGTMPLKNIVFESNEPGQPDLFTFPFRQNDKLGRNQSSMCLDFQLSTLPGPTFPYPSLVSSSGLDDFSTVPQRLSKGSANGGMPLLQRRNRRSTHWTTTQNNTSRTGATRKEANGPCNSQATPYSCEKVNPGTGKPCKTTFSRPYDLTRHENSIHTHKKRIQCDLCIEEKTFSRADALTRHYRVCHPDTALTIKRRRRKTYASHTVGTGDKDIDRSQTDVVGKWFGQ</sequence>
<evidence type="ECO:0000256" key="6">
    <source>
        <dbReference type="ARBA" id="ARBA00023242"/>
    </source>
</evidence>
<dbReference type="InterPro" id="IPR036236">
    <property type="entry name" value="Znf_C2H2_sf"/>
</dbReference>
<feature type="region of interest" description="Disordered" evidence="8">
    <location>
        <begin position="387"/>
        <end position="411"/>
    </location>
</feature>
<dbReference type="GO" id="GO:0005634">
    <property type="term" value="C:nucleus"/>
    <property type="evidence" value="ECO:0007669"/>
    <property type="project" value="UniProtKB-SubCell"/>
</dbReference>
<keyword evidence="6" id="KW-0539">Nucleus</keyword>
<dbReference type="PANTHER" id="PTHR16515:SF66">
    <property type="entry name" value="C2H2-TYPE DOMAIN-CONTAINING PROTEIN"/>
    <property type="match status" value="1"/>
</dbReference>
<comment type="caution">
    <text evidence="10">The sequence shown here is derived from an EMBL/GenBank/DDBJ whole genome shotgun (WGS) entry which is preliminary data.</text>
</comment>
<protein>
    <recommendedName>
        <fullName evidence="9">C2H2-type domain-containing protein</fullName>
    </recommendedName>
</protein>
<dbReference type="SUPFAM" id="SSF57667">
    <property type="entry name" value="beta-beta-alpha zinc fingers"/>
    <property type="match status" value="1"/>
</dbReference>
<evidence type="ECO:0000256" key="2">
    <source>
        <dbReference type="ARBA" id="ARBA00022723"/>
    </source>
</evidence>
<dbReference type="GO" id="GO:0010468">
    <property type="term" value="P:regulation of gene expression"/>
    <property type="evidence" value="ECO:0007669"/>
    <property type="project" value="TreeGrafter"/>
</dbReference>
<evidence type="ECO:0000256" key="1">
    <source>
        <dbReference type="ARBA" id="ARBA00004123"/>
    </source>
</evidence>
<name>A0AAW0QTZ4_9PEZI</name>
<dbReference type="PROSITE" id="PS50157">
    <property type="entry name" value="ZINC_FINGER_C2H2_2"/>
    <property type="match status" value="1"/>
</dbReference>
<evidence type="ECO:0000256" key="7">
    <source>
        <dbReference type="PROSITE-ProRule" id="PRU00042"/>
    </source>
</evidence>
<evidence type="ECO:0000313" key="11">
    <source>
        <dbReference type="Proteomes" id="UP001392437"/>
    </source>
</evidence>
<reference evidence="10 11" key="1">
    <citation type="submission" date="2023-01" db="EMBL/GenBank/DDBJ databases">
        <title>Analysis of 21 Apiospora genomes using comparative genomics revels a genus with tremendous synthesis potential of carbohydrate active enzymes and secondary metabolites.</title>
        <authorList>
            <person name="Sorensen T."/>
        </authorList>
    </citation>
    <scope>NUCLEOTIDE SEQUENCE [LARGE SCALE GENOMIC DNA]</scope>
    <source>
        <strain evidence="10 11">CBS 117206</strain>
    </source>
</reference>
<keyword evidence="11" id="KW-1185">Reference proteome</keyword>